<reference evidence="1" key="1">
    <citation type="submission" date="2018-05" db="EMBL/GenBank/DDBJ databases">
        <authorList>
            <person name="Lanie J.A."/>
            <person name="Ng W.-L."/>
            <person name="Kazmierczak K.M."/>
            <person name="Andrzejewski T.M."/>
            <person name="Davidsen T.M."/>
            <person name="Wayne K.J."/>
            <person name="Tettelin H."/>
            <person name="Glass J.I."/>
            <person name="Rusch D."/>
            <person name="Podicherti R."/>
            <person name="Tsui H.-C.T."/>
            <person name="Winkler M.E."/>
        </authorList>
    </citation>
    <scope>NUCLEOTIDE SEQUENCE</scope>
</reference>
<organism evidence="1">
    <name type="scientific">marine metagenome</name>
    <dbReference type="NCBI Taxonomy" id="408172"/>
    <lineage>
        <taxon>unclassified sequences</taxon>
        <taxon>metagenomes</taxon>
        <taxon>ecological metagenomes</taxon>
    </lineage>
</organism>
<sequence>VSQFFVTKSAEKFVHYTAKEKVMMRCILSAASCKTGHTIIGRLRVVRGTCCLSTLGLSSVPLAVLSSEHSCSPAQLHAAFSGVGRSIEDIRKLWEMPAVIVDYRGDTSVWAFRAITTAHSDVANFMHLLAFGDFQLSPHSLPKETWLTFVNKANADLPIGSLSYFEFDDGQQSLLGLQYRFLLENEQCEPSRLRNNFLKFDESVHYLGERMKSLVRSSQIKSPEFSGGLGV</sequence>
<feature type="non-terminal residue" evidence="1">
    <location>
        <position position="1"/>
    </location>
</feature>
<dbReference type="EMBL" id="UINC01005634">
    <property type="protein sequence ID" value="SVA22570.1"/>
    <property type="molecule type" value="Genomic_DNA"/>
</dbReference>
<proteinExistence type="predicted"/>
<gene>
    <name evidence="1" type="ORF">METZ01_LOCUS75424</name>
</gene>
<name>A0A381U2W4_9ZZZZ</name>
<protein>
    <submittedName>
        <fullName evidence="1">Uncharacterized protein</fullName>
    </submittedName>
</protein>
<accession>A0A381U2W4</accession>
<evidence type="ECO:0000313" key="1">
    <source>
        <dbReference type="EMBL" id="SVA22570.1"/>
    </source>
</evidence>
<dbReference type="AlphaFoldDB" id="A0A381U2W4"/>